<accession>L9KIN8</accession>
<reference evidence="2" key="2">
    <citation type="journal article" date="2013" name="Nat. Commun.">
        <title>Genome of the Chinese tree shrew.</title>
        <authorList>
            <person name="Fan Y."/>
            <person name="Huang Z.Y."/>
            <person name="Cao C.C."/>
            <person name="Chen C.S."/>
            <person name="Chen Y.X."/>
            <person name="Fan D.D."/>
            <person name="He J."/>
            <person name="Hou H.L."/>
            <person name="Hu L."/>
            <person name="Hu X.T."/>
            <person name="Jiang X.T."/>
            <person name="Lai R."/>
            <person name="Lang Y.S."/>
            <person name="Liang B."/>
            <person name="Liao S.G."/>
            <person name="Mu D."/>
            <person name="Ma Y.Y."/>
            <person name="Niu Y.Y."/>
            <person name="Sun X.Q."/>
            <person name="Xia J.Q."/>
            <person name="Xiao J."/>
            <person name="Xiong Z.Q."/>
            <person name="Xu L."/>
            <person name="Yang L."/>
            <person name="Zhang Y."/>
            <person name="Zhao W."/>
            <person name="Zhao X.D."/>
            <person name="Zheng Y.T."/>
            <person name="Zhou J.M."/>
            <person name="Zhu Y.B."/>
            <person name="Zhang G.J."/>
            <person name="Wang J."/>
            <person name="Yao Y.G."/>
        </authorList>
    </citation>
    <scope>NUCLEOTIDE SEQUENCE [LARGE SCALE GENOMIC DNA]</scope>
</reference>
<evidence type="ECO:0000313" key="1">
    <source>
        <dbReference type="EMBL" id="ELW62359.1"/>
    </source>
</evidence>
<dbReference type="InParanoid" id="L9KIN8"/>
<dbReference type="EMBL" id="KB320824">
    <property type="protein sequence ID" value="ELW62359.1"/>
    <property type="molecule type" value="Genomic_DNA"/>
</dbReference>
<dbReference type="AlphaFoldDB" id="L9KIN8"/>
<name>L9KIN8_TUPCH</name>
<reference evidence="2" key="1">
    <citation type="submission" date="2012-07" db="EMBL/GenBank/DDBJ databases">
        <title>Genome of the Chinese tree shrew, a rising model animal genetically related to primates.</title>
        <authorList>
            <person name="Zhang G."/>
            <person name="Fan Y."/>
            <person name="Yao Y."/>
            <person name="Huang Z."/>
        </authorList>
    </citation>
    <scope>NUCLEOTIDE SEQUENCE [LARGE SCALE GENOMIC DNA]</scope>
</reference>
<protein>
    <submittedName>
        <fullName evidence="1">Uncharacterized protein</fullName>
    </submittedName>
</protein>
<dbReference type="Proteomes" id="UP000011518">
    <property type="component" value="Unassembled WGS sequence"/>
</dbReference>
<sequence>MRLFLYCSHCCFVFGRGSPGRPLCIRDDRQMKIVRRHIWPSDIQWWPTRQKRQVRLLSQAVDMNQNGGQTLWGLILNASSFFDCLTDFRIVNPLRDFIKERQETCKVSDGVVPAPPHMEAPAIRCRIANAECDNLVRTGLLHCNEKSNFPCELVMNYCSSA</sequence>
<organism evidence="1 2">
    <name type="scientific">Tupaia chinensis</name>
    <name type="common">Chinese tree shrew</name>
    <name type="synonym">Tupaia belangeri chinensis</name>
    <dbReference type="NCBI Taxonomy" id="246437"/>
    <lineage>
        <taxon>Eukaryota</taxon>
        <taxon>Metazoa</taxon>
        <taxon>Chordata</taxon>
        <taxon>Craniata</taxon>
        <taxon>Vertebrata</taxon>
        <taxon>Euteleostomi</taxon>
        <taxon>Mammalia</taxon>
        <taxon>Eutheria</taxon>
        <taxon>Euarchontoglires</taxon>
        <taxon>Scandentia</taxon>
        <taxon>Tupaiidae</taxon>
        <taxon>Tupaia</taxon>
    </lineage>
</organism>
<proteinExistence type="predicted"/>
<gene>
    <name evidence="1" type="ORF">TREES_T100007807</name>
</gene>
<keyword evidence="2" id="KW-1185">Reference proteome</keyword>
<evidence type="ECO:0000313" key="2">
    <source>
        <dbReference type="Proteomes" id="UP000011518"/>
    </source>
</evidence>